<comment type="caution">
    <text evidence="6">The sequence shown here is derived from an EMBL/GenBank/DDBJ whole genome shotgun (WGS) entry which is preliminary data.</text>
</comment>
<dbReference type="InterPro" id="IPR002347">
    <property type="entry name" value="SDR_fam"/>
</dbReference>
<dbReference type="OrthoDB" id="10253736at2759"/>
<dbReference type="FunFam" id="3.40.50.720:FF:000202">
    <property type="entry name" value="Short-chain dehydrogenase/reductase family 16C member 6"/>
    <property type="match status" value="1"/>
</dbReference>
<keyword evidence="5" id="KW-0812">Transmembrane</keyword>
<gene>
    <name evidence="6" type="ORF">OXX778_LOCUS17414</name>
</gene>
<keyword evidence="5" id="KW-1133">Transmembrane helix</keyword>
<dbReference type="Pfam" id="PF00106">
    <property type="entry name" value="adh_short"/>
    <property type="match status" value="1"/>
</dbReference>
<feature type="transmembrane region" description="Helical" evidence="5">
    <location>
        <begin position="12"/>
        <end position="31"/>
    </location>
</feature>
<organism evidence="6 7">
    <name type="scientific">Brachionus calyciflorus</name>
    <dbReference type="NCBI Taxonomy" id="104777"/>
    <lineage>
        <taxon>Eukaryota</taxon>
        <taxon>Metazoa</taxon>
        <taxon>Spiralia</taxon>
        <taxon>Gnathifera</taxon>
        <taxon>Rotifera</taxon>
        <taxon>Eurotatoria</taxon>
        <taxon>Monogononta</taxon>
        <taxon>Pseudotrocha</taxon>
        <taxon>Ploima</taxon>
        <taxon>Brachionidae</taxon>
        <taxon>Brachionus</taxon>
    </lineage>
</organism>
<dbReference type="SUPFAM" id="SSF51735">
    <property type="entry name" value="NAD(P)-binding Rossmann-fold domains"/>
    <property type="match status" value="1"/>
</dbReference>
<reference evidence="6" key="1">
    <citation type="submission" date="2021-02" db="EMBL/GenBank/DDBJ databases">
        <authorList>
            <person name="Nowell W R."/>
        </authorList>
    </citation>
    <scope>NUCLEOTIDE SEQUENCE</scope>
    <source>
        <strain evidence="6">Ploen Becks lab</strain>
    </source>
</reference>
<dbReference type="AlphaFoldDB" id="A0A814IBN1"/>
<proteinExistence type="inferred from homology"/>
<dbReference type="Proteomes" id="UP000663879">
    <property type="component" value="Unassembled WGS sequence"/>
</dbReference>
<evidence type="ECO:0000256" key="4">
    <source>
        <dbReference type="RuleBase" id="RU000363"/>
    </source>
</evidence>
<evidence type="ECO:0000256" key="3">
    <source>
        <dbReference type="ARBA" id="ARBA00023027"/>
    </source>
</evidence>
<dbReference type="PANTHER" id="PTHR24322">
    <property type="entry name" value="PKSB"/>
    <property type="match status" value="1"/>
</dbReference>
<evidence type="ECO:0000256" key="1">
    <source>
        <dbReference type="ARBA" id="ARBA00006484"/>
    </source>
</evidence>
<keyword evidence="3" id="KW-0520">NAD</keyword>
<dbReference type="Gene3D" id="3.40.50.720">
    <property type="entry name" value="NAD(P)-binding Rossmann-like Domain"/>
    <property type="match status" value="1"/>
</dbReference>
<dbReference type="InterPro" id="IPR036291">
    <property type="entry name" value="NAD(P)-bd_dom_sf"/>
</dbReference>
<evidence type="ECO:0008006" key="8">
    <source>
        <dbReference type="Google" id="ProtNLM"/>
    </source>
</evidence>
<dbReference type="GO" id="GO:0016616">
    <property type="term" value="F:oxidoreductase activity, acting on the CH-OH group of donors, NAD or NADP as acceptor"/>
    <property type="evidence" value="ECO:0007669"/>
    <property type="project" value="TreeGrafter"/>
</dbReference>
<accession>A0A814IBN1</accession>
<keyword evidence="7" id="KW-1185">Reference proteome</keyword>
<evidence type="ECO:0000313" key="6">
    <source>
        <dbReference type="EMBL" id="CAF1021735.1"/>
    </source>
</evidence>
<dbReference type="EMBL" id="CAJNOC010004435">
    <property type="protein sequence ID" value="CAF1021735.1"/>
    <property type="molecule type" value="Genomic_DNA"/>
</dbReference>
<dbReference type="PRINTS" id="PR00080">
    <property type="entry name" value="SDRFAMILY"/>
</dbReference>
<evidence type="ECO:0000256" key="5">
    <source>
        <dbReference type="SAM" id="Phobius"/>
    </source>
</evidence>
<evidence type="ECO:0000256" key="2">
    <source>
        <dbReference type="ARBA" id="ARBA00023002"/>
    </source>
</evidence>
<protein>
    <recommendedName>
        <fullName evidence="8">Epidermal retinol dehydrogenase 2</fullName>
    </recommendedName>
</protein>
<dbReference type="PANTHER" id="PTHR24322:SF736">
    <property type="entry name" value="RETINOL DEHYDROGENASE 10"/>
    <property type="match status" value="1"/>
</dbReference>
<sequence>MNFYLTIALNVIYTIYLLIITSIKALIKFLIPYKYRCKNIKDEKVLITGSGSGLGRLVAKKLAQLGALCVLVDIDETANRKTANEILIEGGKAFTFKCDLSNRDEINKLTEDIKSKVGSIDILINNAGIVTGKKFLDSSDKAIEKTFQVNTLSHFWLTKAFLPDMLEKNHGHVVTVASMAGIFGTAGLCDYCASKYAAVGFDESLRMELLRLDKTGVKTTLVCPYYINTGMFDGVKSHLVPILEPDYVAEKIVEAILTNQKMLMLPRLMYFLYAFKGLLTHEVENFAAMDFIKTGLSMDEFKGRKTD</sequence>
<name>A0A814IBN1_9BILA</name>
<evidence type="ECO:0000313" key="7">
    <source>
        <dbReference type="Proteomes" id="UP000663879"/>
    </source>
</evidence>
<dbReference type="PRINTS" id="PR00081">
    <property type="entry name" value="GDHRDH"/>
</dbReference>
<keyword evidence="5" id="KW-0472">Membrane</keyword>
<keyword evidence="2" id="KW-0560">Oxidoreductase</keyword>
<comment type="similarity">
    <text evidence="1 4">Belongs to the short-chain dehydrogenases/reductases (SDR) family.</text>
</comment>
<dbReference type="CDD" id="cd05339">
    <property type="entry name" value="17beta-HSDXI-like_SDR_c"/>
    <property type="match status" value="1"/>
</dbReference>